<keyword evidence="8" id="KW-0158">Chromosome</keyword>
<dbReference type="GO" id="GO:0005737">
    <property type="term" value="C:cytoplasm"/>
    <property type="evidence" value="ECO:0007669"/>
    <property type="project" value="UniProtKB-SubCell"/>
</dbReference>
<dbReference type="WBParaSite" id="SMRG1_25780.2">
    <property type="protein sequence ID" value="SMRG1_25780.2"/>
    <property type="gene ID" value="SMRG1_25780"/>
</dbReference>
<evidence type="ECO:0000256" key="11">
    <source>
        <dbReference type="ARBA" id="ARBA00022499"/>
    </source>
</evidence>
<dbReference type="InterPro" id="IPR038298">
    <property type="entry name" value="Daxx_N_sf"/>
</dbReference>
<comment type="similarity">
    <text evidence="6">Belongs to the DAXX family.</text>
</comment>
<evidence type="ECO:0000256" key="18">
    <source>
        <dbReference type="ARBA" id="ARBA00023163"/>
    </source>
</evidence>
<comment type="subcellular location">
    <subcellularLocation>
        <location evidence="3">Chromosome</location>
        <location evidence="3">Centromere</location>
    </subcellularLocation>
    <subcellularLocation>
        <location evidence="2">Cytoplasm</location>
    </subcellularLocation>
    <subcellularLocation>
        <location evidence="1">Nucleus</location>
        <location evidence="1">PML body</location>
    </subcellularLocation>
    <subcellularLocation>
        <location evidence="4">Nucleus</location>
        <location evidence="4">Nucleolus</location>
    </subcellularLocation>
    <subcellularLocation>
        <location evidence="5">Nucleus</location>
        <location evidence="5">Nucleoplasm</location>
    </subcellularLocation>
</comment>
<evidence type="ECO:0000256" key="13">
    <source>
        <dbReference type="ARBA" id="ARBA00022703"/>
    </source>
</evidence>
<keyword evidence="20" id="KW-0539">Nucleus</keyword>
<proteinExistence type="inferred from homology"/>
<evidence type="ECO:0000256" key="23">
    <source>
        <dbReference type="SAM" id="Coils"/>
    </source>
</evidence>
<evidence type="ECO:0000256" key="22">
    <source>
        <dbReference type="ARBA" id="ARBA00029641"/>
    </source>
</evidence>
<dbReference type="Proteomes" id="UP000050790">
    <property type="component" value="Unassembled WGS sequence"/>
</dbReference>
<dbReference type="CDD" id="cd13150">
    <property type="entry name" value="DAXX_histone_binding"/>
    <property type="match status" value="1"/>
</dbReference>
<keyword evidence="15" id="KW-0156">Chromatin regulator</keyword>
<dbReference type="GO" id="GO:0006915">
    <property type="term" value="P:apoptotic process"/>
    <property type="evidence" value="ECO:0007669"/>
    <property type="project" value="UniProtKB-KW"/>
</dbReference>
<dbReference type="GO" id="GO:0016605">
    <property type="term" value="C:PML body"/>
    <property type="evidence" value="ECO:0007669"/>
    <property type="project" value="UniProtKB-SubCell"/>
</dbReference>
<evidence type="ECO:0000256" key="21">
    <source>
        <dbReference type="ARBA" id="ARBA00023328"/>
    </source>
</evidence>
<feature type="region of interest" description="Disordered" evidence="24">
    <location>
        <begin position="566"/>
        <end position="587"/>
    </location>
</feature>
<evidence type="ECO:0000256" key="20">
    <source>
        <dbReference type="ARBA" id="ARBA00023242"/>
    </source>
</evidence>
<keyword evidence="11" id="KW-1017">Isopeptide bond</keyword>
<dbReference type="AlphaFoldDB" id="A0AA84ZFG5"/>
<evidence type="ECO:0000256" key="19">
    <source>
        <dbReference type="ARBA" id="ARBA00023186"/>
    </source>
</evidence>
<dbReference type="GO" id="GO:0005730">
    <property type="term" value="C:nucleolus"/>
    <property type="evidence" value="ECO:0007669"/>
    <property type="project" value="UniProtKB-SubCell"/>
</dbReference>
<evidence type="ECO:0000256" key="24">
    <source>
        <dbReference type="SAM" id="MobiDB-lite"/>
    </source>
</evidence>
<organism evidence="26 27">
    <name type="scientific">Schistosoma margrebowiei</name>
    <dbReference type="NCBI Taxonomy" id="48269"/>
    <lineage>
        <taxon>Eukaryota</taxon>
        <taxon>Metazoa</taxon>
        <taxon>Spiralia</taxon>
        <taxon>Lophotrochozoa</taxon>
        <taxon>Platyhelminthes</taxon>
        <taxon>Trematoda</taxon>
        <taxon>Digenea</taxon>
        <taxon>Strigeidida</taxon>
        <taxon>Schistosomatoidea</taxon>
        <taxon>Schistosomatidae</taxon>
        <taxon>Schistosoma</taxon>
    </lineage>
</organism>
<protein>
    <recommendedName>
        <fullName evidence="7">Death domain-associated protein 6</fullName>
    </recommendedName>
    <alternativeName>
        <fullName evidence="22">Daxx</fullName>
    </alternativeName>
</protein>
<keyword evidence="19" id="KW-0143">Chaperone</keyword>
<dbReference type="InterPro" id="IPR046378">
    <property type="entry name" value="DAXX_histone-bd"/>
</dbReference>
<evidence type="ECO:0000256" key="12">
    <source>
        <dbReference type="ARBA" id="ARBA00022553"/>
    </source>
</evidence>
<evidence type="ECO:0000313" key="26">
    <source>
        <dbReference type="Proteomes" id="UP000050790"/>
    </source>
</evidence>
<keyword evidence="17 23" id="KW-0175">Coiled coil</keyword>
<dbReference type="CDD" id="cd13151">
    <property type="entry name" value="DAXX_helical_bundle"/>
    <property type="match status" value="1"/>
</dbReference>
<feature type="region of interest" description="Disordered" evidence="24">
    <location>
        <begin position="452"/>
        <end position="530"/>
    </location>
</feature>
<feature type="region of interest" description="Disordered" evidence="24">
    <location>
        <begin position="99"/>
        <end position="123"/>
    </location>
</feature>
<evidence type="ECO:0000256" key="3">
    <source>
        <dbReference type="ARBA" id="ARBA00004584"/>
    </source>
</evidence>
<sequence length="735" mass="83662">MSSTWSSFTKQIRKYLSDSDEQIVKILRRKFLQTTYEFQKTEVSKPILDKCIAEIAFNPDRIYVILNDLKTTFKLHTSKIDKKSQQVITKRRMDFKTISQDVGSSHIKPNNSPNHCTDDEVSHKNSSPLSSCYADDDVIIVDSPGSPNVIKPPSNSIQSSFGCLKNSTSANKDQETRCVDRNNEDQEEECIDRNNEDCGDIQNDKKCRIIGRLECLMTRLSQAIRELEEKELDFDELDSSNSPYLKLDVLKRQYLKVWRRHCELRNVARKSGRILRQRFVYNGSQYPKVNEKIEEIINQKRLFPDWTDIYRIVTSVNKEEQLNLTGSTVKSLAREIFIDVGHSLKQRRQDDLRHDFGCHLTDDLCDDDDPTYSSRDLRRKLTENKRIGDNNLNKVFKHYIDRQHTIQTFQQIIQEPEDNNKVEHDVNRQSDMMNSSGKVSVPNPVCFATSTQQCENDKLPSSPATSDEVLTLSSDSDENEETKPHDIASGFVSSPVSGHDESTPTNDVSQESSVKNDRRDEKIKDNLDASNTSLSVPVTCSSTTLPTTTTTIDLLDDDISSTDCFTSTPREKRPRLDHSCHSTDPSITYNNRRPFSTSLLQETRQSSQVLTVATRYGPYGCDTFSQMASSHVVHRYPVTTINNNNTLITNKILEESSRNFVNNSYKCSSIVHVNSCSSTFKPLATLCNNKSSSISHPTTTQFHLPNSDSLNNTNDVTSSCTNTPRVYDHETIEID</sequence>
<dbReference type="InterPro" id="IPR046426">
    <property type="entry name" value="DAXX_histone-bd_sf"/>
</dbReference>
<name>A0AA84ZFG5_9TREM</name>
<dbReference type="GO" id="GO:0000775">
    <property type="term" value="C:chromosome, centromeric region"/>
    <property type="evidence" value="ECO:0007669"/>
    <property type="project" value="UniProtKB-SubCell"/>
</dbReference>
<dbReference type="Gene3D" id="1.20.58.2170">
    <property type="match status" value="1"/>
</dbReference>
<keyword evidence="16" id="KW-0805">Transcription regulation</keyword>
<evidence type="ECO:0000256" key="4">
    <source>
        <dbReference type="ARBA" id="ARBA00004604"/>
    </source>
</evidence>
<evidence type="ECO:0000256" key="9">
    <source>
        <dbReference type="ARBA" id="ARBA00022490"/>
    </source>
</evidence>
<feature type="compositionally biased region" description="Polar residues" evidence="24">
    <location>
        <begin position="99"/>
        <end position="115"/>
    </location>
</feature>
<evidence type="ECO:0000256" key="7">
    <source>
        <dbReference type="ARBA" id="ARBA00019298"/>
    </source>
</evidence>
<dbReference type="PANTHER" id="PTHR12766:SF7">
    <property type="entry name" value="DEATH DOMAIN-ASSOCIATED PROTEIN 6"/>
    <property type="match status" value="1"/>
</dbReference>
<keyword evidence="12" id="KW-0597">Phosphoprotein</keyword>
<dbReference type="GO" id="GO:0006334">
    <property type="term" value="P:nucleosome assembly"/>
    <property type="evidence" value="ECO:0007669"/>
    <property type="project" value="TreeGrafter"/>
</dbReference>
<dbReference type="GO" id="GO:0003713">
    <property type="term" value="F:transcription coactivator activity"/>
    <property type="evidence" value="ECO:0007669"/>
    <property type="project" value="TreeGrafter"/>
</dbReference>
<evidence type="ECO:0000313" key="27">
    <source>
        <dbReference type="WBParaSite" id="SMRG1_25780.2"/>
    </source>
</evidence>
<accession>A0AA84ZFG5</accession>
<evidence type="ECO:0000256" key="2">
    <source>
        <dbReference type="ARBA" id="ARBA00004496"/>
    </source>
</evidence>
<evidence type="ECO:0000256" key="8">
    <source>
        <dbReference type="ARBA" id="ARBA00022454"/>
    </source>
</evidence>
<reference evidence="27" key="1">
    <citation type="submission" date="2023-11" db="UniProtKB">
        <authorList>
            <consortium name="WormBaseParasite"/>
        </authorList>
    </citation>
    <scope>IDENTIFICATION</scope>
</reference>
<dbReference type="Pfam" id="PF20920">
    <property type="entry name" value="DAXX_hist_bd"/>
    <property type="match status" value="1"/>
</dbReference>
<feature type="compositionally biased region" description="Polar residues" evidence="24">
    <location>
        <begin position="503"/>
        <end position="513"/>
    </location>
</feature>
<evidence type="ECO:0000256" key="6">
    <source>
        <dbReference type="ARBA" id="ARBA00008592"/>
    </source>
</evidence>
<dbReference type="InterPro" id="IPR031333">
    <property type="entry name" value="Daxx_N"/>
</dbReference>
<evidence type="ECO:0000256" key="15">
    <source>
        <dbReference type="ARBA" id="ARBA00022853"/>
    </source>
</evidence>
<keyword evidence="14" id="KW-0832">Ubl conjugation</keyword>
<keyword evidence="10" id="KW-0678">Repressor</keyword>
<evidence type="ECO:0000256" key="5">
    <source>
        <dbReference type="ARBA" id="ARBA00004642"/>
    </source>
</evidence>
<dbReference type="PANTHER" id="PTHR12766">
    <property type="entry name" value="DEATH DOMAIN-ASSOCIATED PROTEIN 6 DAXX"/>
    <property type="match status" value="1"/>
</dbReference>
<dbReference type="GO" id="GO:0042393">
    <property type="term" value="F:histone binding"/>
    <property type="evidence" value="ECO:0007669"/>
    <property type="project" value="InterPro"/>
</dbReference>
<evidence type="ECO:0000256" key="1">
    <source>
        <dbReference type="ARBA" id="ARBA00004322"/>
    </source>
</evidence>
<keyword evidence="18" id="KW-0804">Transcription</keyword>
<feature type="compositionally biased region" description="Basic and acidic residues" evidence="24">
    <location>
        <begin position="569"/>
        <end position="581"/>
    </location>
</feature>
<feature type="domain" description="Daxx histone-binding" evidence="25">
    <location>
        <begin position="316"/>
        <end position="400"/>
    </location>
</feature>
<keyword evidence="21" id="KW-0137">Centromere</keyword>
<evidence type="ECO:0000256" key="16">
    <source>
        <dbReference type="ARBA" id="ARBA00023015"/>
    </source>
</evidence>
<dbReference type="GO" id="GO:0050681">
    <property type="term" value="F:nuclear androgen receptor binding"/>
    <property type="evidence" value="ECO:0007669"/>
    <property type="project" value="TreeGrafter"/>
</dbReference>
<feature type="compositionally biased region" description="Basic and acidic residues" evidence="24">
    <location>
        <begin position="514"/>
        <end position="527"/>
    </location>
</feature>
<keyword evidence="9" id="KW-0963">Cytoplasm</keyword>
<dbReference type="GO" id="GO:0042981">
    <property type="term" value="P:regulation of apoptotic process"/>
    <property type="evidence" value="ECO:0007669"/>
    <property type="project" value="TreeGrafter"/>
</dbReference>
<dbReference type="GO" id="GO:0003714">
    <property type="term" value="F:transcription corepressor activity"/>
    <property type="evidence" value="ECO:0007669"/>
    <property type="project" value="TreeGrafter"/>
</dbReference>
<evidence type="ECO:0000256" key="10">
    <source>
        <dbReference type="ARBA" id="ARBA00022491"/>
    </source>
</evidence>
<evidence type="ECO:0000256" key="17">
    <source>
        <dbReference type="ARBA" id="ARBA00023054"/>
    </source>
</evidence>
<dbReference type="Gene3D" id="1.10.8.810">
    <property type="entry name" value="Daxx helical bundle domain"/>
    <property type="match status" value="1"/>
</dbReference>
<feature type="coiled-coil region" evidence="23">
    <location>
        <begin position="210"/>
        <end position="240"/>
    </location>
</feature>
<evidence type="ECO:0000259" key="25">
    <source>
        <dbReference type="Pfam" id="PF20920"/>
    </source>
</evidence>
<keyword evidence="13" id="KW-0053">Apoptosis</keyword>
<evidence type="ECO:0000256" key="14">
    <source>
        <dbReference type="ARBA" id="ARBA00022843"/>
    </source>
</evidence>